<organism evidence="1 2">
    <name type="scientific">Virgibacillus alimentarius</name>
    <dbReference type="NCBI Taxonomy" id="698769"/>
    <lineage>
        <taxon>Bacteria</taxon>
        <taxon>Bacillati</taxon>
        <taxon>Bacillota</taxon>
        <taxon>Bacilli</taxon>
        <taxon>Bacillales</taxon>
        <taxon>Bacillaceae</taxon>
        <taxon>Virgibacillus</taxon>
    </lineage>
</organism>
<name>A0ABS4SA92_9BACI</name>
<proteinExistence type="predicted"/>
<dbReference type="Proteomes" id="UP001519294">
    <property type="component" value="Unassembled WGS sequence"/>
</dbReference>
<evidence type="ECO:0008006" key="3">
    <source>
        <dbReference type="Google" id="ProtNLM"/>
    </source>
</evidence>
<comment type="caution">
    <text evidence="1">The sequence shown here is derived from an EMBL/GenBank/DDBJ whole genome shotgun (WGS) entry which is preliminary data.</text>
</comment>
<sequence length="43" mass="5089">MIRKATEKDSKQLAVLMGELGYHPKEMEQRFSKINANDFYTLR</sequence>
<reference evidence="1 2" key="1">
    <citation type="submission" date="2021-03" db="EMBL/GenBank/DDBJ databases">
        <title>Genomic Encyclopedia of Type Strains, Phase IV (KMG-IV): sequencing the most valuable type-strain genomes for metagenomic binning, comparative biology and taxonomic classification.</title>
        <authorList>
            <person name="Goeker M."/>
        </authorList>
    </citation>
    <scope>NUCLEOTIDE SEQUENCE [LARGE SCALE GENOMIC DNA]</scope>
    <source>
        <strain evidence="1 2">DSM 25790</strain>
    </source>
</reference>
<dbReference type="EMBL" id="JAGIKX010000026">
    <property type="protein sequence ID" value="MBP2258426.1"/>
    <property type="molecule type" value="Genomic_DNA"/>
</dbReference>
<gene>
    <name evidence="1" type="ORF">J2Z81_002409</name>
</gene>
<protein>
    <recommendedName>
        <fullName evidence="3">Acetyltransferase</fullName>
    </recommendedName>
</protein>
<dbReference type="RefSeq" id="WP_264175918.1">
    <property type="nucleotide sequence ID" value="NZ_JAGIKX010000026.1"/>
</dbReference>
<evidence type="ECO:0000313" key="1">
    <source>
        <dbReference type="EMBL" id="MBP2258426.1"/>
    </source>
</evidence>
<keyword evidence="2" id="KW-1185">Reference proteome</keyword>
<evidence type="ECO:0000313" key="2">
    <source>
        <dbReference type="Proteomes" id="UP001519294"/>
    </source>
</evidence>
<accession>A0ABS4SA92</accession>